<protein>
    <submittedName>
        <fullName evidence="2">Choline dehydrogenase</fullName>
    </submittedName>
</protein>
<evidence type="ECO:0000313" key="3">
    <source>
        <dbReference type="Proteomes" id="UP000443353"/>
    </source>
</evidence>
<accession>A0A7X3G4L4</accession>
<dbReference type="Pfam" id="PF09694">
    <property type="entry name" value="Gcw_chp"/>
    <property type="match status" value="1"/>
</dbReference>
<dbReference type="NCBIfam" id="TIGR02001">
    <property type="entry name" value="gcw_chp"/>
    <property type="match status" value="1"/>
</dbReference>
<evidence type="ECO:0000313" key="2">
    <source>
        <dbReference type="EMBL" id="MVW63576.1"/>
    </source>
</evidence>
<proteinExistence type="predicted"/>
<organism evidence="2 3">
    <name type="scientific">Massilia cellulosiltytica</name>
    <dbReference type="NCBI Taxonomy" id="2683234"/>
    <lineage>
        <taxon>Bacteria</taxon>
        <taxon>Pseudomonadati</taxon>
        <taxon>Pseudomonadota</taxon>
        <taxon>Betaproteobacteria</taxon>
        <taxon>Burkholderiales</taxon>
        <taxon>Oxalobacteraceae</taxon>
        <taxon>Telluria group</taxon>
        <taxon>Massilia</taxon>
    </lineage>
</organism>
<keyword evidence="1" id="KW-0732">Signal</keyword>
<keyword evidence="3" id="KW-1185">Reference proteome</keyword>
<dbReference type="Proteomes" id="UP000443353">
    <property type="component" value="Unassembled WGS sequence"/>
</dbReference>
<reference evidence="2 3" key="1">
    <citation type="submission" date="2019-12" db="EMBL/GenBank/DDBJ databases">
        <authorList>
            <person name="Li C."/>
            <person name="Zhao J."/>
        </authorList>
    </citation>
    <scope>NUCLEOTIDE SEQUENCE [LARGE SCALE GENOMIC DNA]</scope>
    <source>
        <strain evidence="2 3">NEAU-DD11</strain>
    </source>
</reference>
<comment type="caution">
    <text evidence="2">The sequence shown here is derived from an EMBL/GenBank/DDBJ whole genome shotgun (WGS) entry which is preliminary data.</text>
</comment>
<dbReference type="AlphaFoldDB" id="A0A7X3G4L4"/>
<dbReference type="RefSeq" id="WP_082577072.1">
    <property type="nucleotide sequence ID" value="NZ_WSES01000009.1"/>
</dbReference>
<dbReference type="EMBL" id="WSES01000009">
    <property type="protein sequence ID" value="MVW63576.1"/>
    <property type="molecule type" value="Genomic_DNA"/>
</dbReference>
<gene>
    <name evidence="2" type="ORF">GPY61_26985</name>
</gene>
<evidence type="ECO:0000256" key="1">
    <source>
        <dbReference type="SAM" id="SignalP"/>
    </source>
</evidence>
<dbReference type="InterPro" id="IPR010239">
    <property type="entry name" value="CHP02001"/>
</dbReference>
<feature type="signal peptide" evidence="1">
    <location>
        <begin position="1"/>
        <end position="31"/>
    </location>
</feature>
<sequence>MSTRHRPAALPTRRLAPLSFLLLAAASCAHAGESAAPLTAEVPADDPLSATVSVSSQYVSRGIRQTWGGPAAMASVDYAHPSGWSAGTSVINVSDKFIESGTVEWDLYGGYSGSAGAVGWSAMVYWYKYPGARISATNTSFDYGELSAGVTWKSLYARYNYTFSRDFFGIANARGTGYLDVGADQALTRSLTLNLHAGDGRVAGSGNGIWDWRDLKAGLTHKLEDGWTVALNYTRAIGGTGIYNSYTTGVPRPDGRLAVANVARRAVVLSLTRKF</sequence>
<feature type="chain" id="PRO_5031362755" evidence="1">
    <location>
        <begin position="32"/>
        <end position="275"/>
    </location>
</feature>
<dbReference type="PROSITE" id="PS51257">
    <property type="entry name" value="PROKAR_LIPOPROTEIN"/>
    <property type="match status" value="1"/>
</dbReference>
<name>A0A7X3G4L4_9BURK</name>